<dbReference type="GO" id="GO:0004527">
    <property type="term" value="F:exonuclease activity"/>
    <property type="evidence" value="ECO:0007669"/>
    <property type="project" value="UniProtKB-KW"/>
</dbReference>
<dbReference type="RefSeq" id="WP_281145583.1">
    <property type="nucleotide sequence ID" value="NZ_CP123967.1"/>
</dbReference>
<sequence>MAWFRRGNAVLAPRVPDGPLRRFLHSTPPGRDTPLEELRLLAIDLETTGLSPASDHILSVGMVDVDGLRIPLGTATNLLVNPGIGVGQSAVIHGLTDDELLAQGVTLPEALDAVFERLAGRVLLAHHAGVEVGFLTAAVRRLHGITITLPAVDTMVLGHRAIGIGEDHPADALRLWRLRRRSGLPTYKGHDAVVDALACAELYLALAQELGLRRFAQVRA</sequence>
<dbReference type="PANTHER" id="PTHR30231">
    <property type="entry name" value="DNA POLYMERASE III SUBUNIT EPSILON"/>
    <property type="match status" value="1"/>
</dbReference>
<dbReference type="InterPro" id="IPR013520">
    <property type="entry name" value="Ribonucl_H"/>
</dbReference>
<dbReference type="CDD" id="cd06127">
    <property type="entry name" value="DEDDh"/>
    <property type="match status" value="1"/>
</dbReference>
<dbReference type="Gene3D" id="3.30.420.10">
    <property type="entry name" value="Ribonuclease H-like superfamily/Ribonuclease H"/>
    <property type="match status" value="1"/>
</dbReference>
<dbReference type="SMART" id="SM00479">
    <property type="entry name" value="EXOIII"/>
    <property type="match status" value="1"/>
</dbReference>
<evidence type="ECO:0000256" key="3">
    <source>
        <dbReference type="ARBA" id="ARBA00022839"/>
    </source>
</evidence>
<accession>A0ABY8Q016</accession>
<organism evidence="5 6">
    <name type="scientific">Tessaracoccus lacteus</name>
    <dbReference type="NCBI Taxonomy" id="3041766"/>
    <lineage>
        <taxon>Bacteria</taxon>
        <taxon>Bacillati</taxon>
        <taxon>Actinomycetota</taxon>
        <taxon>Actinomycetes</taxon>
        <taxon>Propionibacteriales</taxon>
        <taxon>Propionibacteriaceae</taxon>
        <taxon>Tessaracoccus</taxon>
    </lineage>
</organism>
<evidence type="ECO:0000313" key="5">
    <source>
        <dbReference type="EMBL" id="WGT47891.1"/>
    </source>
</evidence>
<dbReference type="EMBL" id="CP123967">
    <property type="protein sequence ID" value="WGT47891.1"/>
    <property type="molecule type" value="Genomic_DNA"/>
</dbReference>
<evidence type="ECO:0000259" key="4">
    <source>
        <dbReference type="SMART" id="SM00479"/>
    </source>
</evidence>
<dbReference type="PANTHER" id="PTHR30231:SF4">
    <property type="entry name" value="PROTEIN NEN2"/>
    <property type="match status" value="1"/>
</dbReference>
<reference evidence="5 6" key="1">
    <citation type="journal article" date="2008" name="Int. J. Syst. Evol. Microbiol.">
        <title>Tessaracoccus flavescens sp. nov., isolated from marine sediment.</title>
        <authorList>
            <person name="Lee D.W."/>
            <person name="Lee S.D."/>
        </authorList>
    </citation>
    <scope>NUCLEOTIDE SEQUENCE [LARGE SCALE GENOMIC DNA]</scope>
    <source>
        <strain evidence="5 6">T21</strain>
    </source>
</reference>
<protein>
    <submittedName>
        <fullName evidence="5">3'-5' exonuclease</fullName>
    </submittedName>
</protein>
<keyword evidence="2" id="KW-0378">Hydrolase</keyword>
<name>A0ABY8Q016_9ACTN</name>
<dbReference type="InterPro" id="IPR036397">
    <property type="entry name" value="RNaseH_sf"/>
</dbReference>
<keyword evidence="1" id="KW-0540">Nuclease</keyword>
<proteinExistence type="predicted"/>
<dbReference type="Proteomes" id="UP001244136">
    <property type="component" value="Chromosome"/>
</dbReference>
<dbReference type="InterPro" id="IPR012337">
    <property type="entry name" value="RNaseH-like_sf"/>
</dbReference>
<keyword evidence="6" id="KW-1185">Reference proteome</keyword>
<evidence type="ECO:0000256" key="1">
    <source>
        <dbReference type="ARBA" id="ARBA00022722"/>
    </source>
</evidence>
<evidence type="ECO:0000313" key="6">
    <source>
        <dbReference type="Proteomes" id="UP001244136"/>
    </source>
</evidence>
<feature type="domain" description="Exonuclease" evidence="4">
    <location>
        <begin position="39"/>
        <end position="212"/>
    </location>
</feature>
<evidence type="ECO:0000256" key="2">
    <source>
        <dbReference type="ARBA" id="ARBA00022801"/>
    </source>
</evidence>
<keyword evidence="3 5" id="KW-0269">Exonuclease</keyword>
<dbReference type="Pfam" id="PF00929">
    <property type="entry name" value="RNase_T"/>
    <property type="match status" value="1"/>
</dbReference>
<gene>
    <name evidence="5" type="ORF">QH948_03745</name>
</gene>
<dbReference type="SUPFAM" id="SSF53098">
    <property type="entry name" value="Ribonuclease H-like"/>
    <property type="match status" value="1"/>
</dbReference>